<comment type="caution">
    <text evidence="2">The sequence shown here is derived from an EMBL/GenBank/DDBJ whole genome shotgun (WGS) entry which is preliminary data.</text>
</comment>
<keyword evidence="3" id="KW-1185">Reference proteome</keyword>
<dbReference type="AlphaFoldDB" id="A0A0L0UPY3"/>
<organism evidence="2 3">
    <name type="scientific">Puccinia striiformis f. sp. tritici PST-78</name>
    <dbReference type="NCBI Taxonomy" id="1165861"/>
    <lineage>
        <taxon>Eukaryota</taxon>
        <taxon>Fungi</taxon>
        <taxon>Dikarya</taxon>
        <taxon>Basidiomycota</taxon>
        <taxon>Pucciniomycotina</taxon>
        <taxon>Pucciniomycetes</taxon>
        <taxon>Pucciniales</taxon>
        <taxon>Pucciniaceae</taxon>
        <taxon>Puccinia</taxon>
    </lineage>
</organism>
<feature type="region of interest" description="Disordered" evidence="1">
    <location>
        <begin position="145"/>
        <end position="166"/>
    </location>
</feature>
<evidence type="ECO:0000313" key="2">
    <source>
        <dbReference type="EMBL" id="KNE89025.1"/>
    </source>
</evidence>
<dbReference type="EMBL" id="AJIL01000578">
    <property type="protein sequence ID" value="KNE89025.1"/>
    <property type="molecule type" value="Genomic_DNA"/>
</dbReference>
<feature type="compositionally biased region" description="Polar residues" evidence="1">
    <location>
        <begin position="101"/>
        <end position="110"/>
    </location>
</feature>
<evidence type="ECO:0000313" key="3">
    <source>
        <dbReference type="Proteomes" id="UP000054564"/>
    </source>
</evidence>
<feature type="region of interest" description="Disordered" evidence="1">
    <location>
        <begin position="88"/>
        <end position="112"/>
    </location>
</feature>
<proteinExistence type="predicted"/>
<reference evidence="3" key="1">
    <citation type="submission" date="2014-03" db="EMBL/GenBank/DDBJ databases">
        <title>The Genome Sequence of Puccinia striiformis f. sp. tritici PST-78.</title>
        <authorList>
            <consortium name="The Broad Institute Genome Sequencing Platform"/>
            <person name="Cuomo C."/>
            <person name="Hulbert S."/>
            <person name="Chen X."/>
            <person name="Walker B."/>
            <person name="Young S.K."/>
            <person name="Zeng Q."/>
            <person name="Gargeya S."/>
            <person name="Fitzgerald M."/>
            <person name="Haas B."/>
            <person name="Abouelleil A."/>
            <person name="Alvarado L."/>
            <person name="Arachchi H.M."/>
            <person name="Berlin A.M."/>
            <person name="Chapman S.B."/>
            <person name="Goldberg J."/>
            <person name="Griggs A."/>
            <person name="Gujja S."/>
            <person name="Hansen M."/>
            <person name="Howarth C."/>
            <person name="Imamovic A."/>
            <person name="Larimer J."/>
            <person name="McCowan C."/>
            <person name="Montmayeur A."/>
            <person name="Murphy C."/>
            <person name="Neiman D."/>
            <person name="Pearson M."/>
            <person name="Priest M."/>
            <person name="Roberts A."/>
            <person name="Saif S."/>
            <person name="Shea T."/>
            <person name="Sisk P."/>
            <person name="Sykes S."/>
            <person name="Wortman J."/>
            <person name="Nusbaum C."/>
            <person name="Birren B."/>
        </authorList>
    </citation>
    <scope>NUCLEOTIDE SEQUENCE [LARGE SCALE GENOMIC DNA]</scope>
    <source>
        <strain evidence="3">race PST-78</strain>
    </source>
</reference>
<protein>
    <submittedName>
        <fullName evidence="2">Uncharacterized protein</fullName>
    </submittedName>
</protein>
<gene>
    <name evidence="2" type="ORF">PSTG_17520</name>
</gene>
<accession>A0A0L0UPY3</accession>
<dbReference type="Proteomes" id="UP000054564">
    <property type="component" value="Unassembled WGS sequence"/>
</dbReference>
<name>A0A0L0UPY3_9BASI</name>
<evidence type="ECO:0000256" key="1">
    <source>
        <dbReference type="SAM" id="MobiDB-lite"/>
    </source>
</evidence>
<sequence length="166" mass="18203">MYVKLQVEASRANHISKRGARQILLMIDYRTLTSPLTPTTTSLNQPQHLSTNHNIRHPTNAPAPAVTLSPEILKQIAQLLASQNVSIPAAQPQPIPPTELQPFTNSQSPSEDLPVEGVIPVEGNMAKVATNAELHAEPAAEHNAEYCTNKNKNAPEDWCIPLKKRK</sequence>